<protein>
    <submittedName>
        <fullName evidence="3">Uncharacterized protein LOC106175311</fullName>
    </submittedName>
</protein>
<evidence type="ECO:0000313" key="2">
    <source>
        <dbReference type="Proteomes" id="UP000085678"/>
    </source>
</evidence>
<accession>A0A1S3JQP2</accession>
<dbReference type="RefSeq" id="XP_013412708.1">
    <property type="nucleotide sequence ID" value="XM_013557254.1"/>
</dbReference>
<dbReference type="Proteomes" id="UP000085678">
    <property type="component" value="Unplaced"/>
</dbReference>
<dbReference type="AlphaFoldDB" id="A0A1S3JQP2"/>
<dbReference type="KEGG" id="lak:106175311"/>
<organism evidence="2 3">
    <name type="scientific">Lingula anatina</name>
    <name type="common">Brachiopod</name>
    <name type="synonym">Lingula unguis</name>
    <dbReference type="NCBI Taxonomy" id="7574"/>
    <lineage>
        <taxon>Eukaryota</taxon>
        <taxon>Metazoa</taxon>
        <taxon>Spiralia</taxon>
        <taxon>Lophotrochozoa</taxon>
        <taxon>Brachiopoda</taxon>
        <taxon>Linguliformea</taxon>
        <taxon>Lingulata</taxon>
        <taxon>Lingulida</taxon>
        <taxon>Linguloidea</taxon>
        <taxon>Lingulidae</taxon>
        <taxon>Lingula</taxon>
    </lineage>
</organism>
<reference evidence="3" key="1">
    <citation type="submission" date="2025-08" db="UniProtKB">
        <authorList>
            <consortium name="RefSeq"/>
        </authorList>
    </citation>
    <scope>IDENTIFICATION</scope>
    <source>
        <tissue evidence="3">Gonads</tissue>
    </source>
</reference>
<keyword evidence="2" id="KW-1185">Reference proteome</keyword>
<sequence length="324" mass="37777">MDELSVSPLCSRDLDPWSSPVHSGGIDLCSTPVRSDSSFLQLRLSSVSKISATSNSNDVQSVREMISEFRREWKQANQGMQSIIQRQQDAIDQLTQALADVKQRLQHEQEPGTRRKMSESETIPAECKLAVRAMYRALSTDTRHWRFDLSFNSDRNSVLTETVVKEVKQNYLTADGKSRWPVADIHSACKIYFKSQKDDIKREEGGSKENHRIRVRRNERLKAKLHRRSTALQMAEWTERKKHKVGAVMKKEYMSSDEENEFGERVVKEIQWESQKLHRYKKKLDNIYRKYQPERTRKMTTVPKRDGGLSDREKPQDCPPWACM</sequence>
<proteinExistence type="predicted"/>
<feature type="compositionally biased region" description="Basic and acidic residues" evidence="1">
    <location>
        <begin position="292"/>
        <end position="316"/>
    </location>
</feature>
<dbReference type="OrthoDB" id="5965964at2759"/>
<evidence type="ECO:0000313" key="3">
    <source>
        <dbReference type="RefSeq" id="XP_013412708.1"/>
    </source>
</evidence>
<dbReference type="InParanoid" id="A0A1S3JQP2"/>
<dbReference type="GeneID" id="106175311"/>
<name>A0A1S3JQP2_LINAN</name>
<feature type="region of interest" description="Disordered" evidence="1">
    <location>
        <begin position="292"/>
        <end position="324"/>
    </location>
</feature>
<evidence type="ECO:0000256" key="1">
    <source>
        <dbReference type="SAM" id="MobiDB-lite"/>
    </source>
</evidence>
<gene>
    <name evidence="3" type="primary">LOC106175311</name>
</gene>